<feature type="compositionally biased region" description="Basic and acidic residues" evidence="1">
    <location>
        <begin position="82"/>
        <end position="98"/>
    </location>
</feature>
<feature type="compositionally biased region" description="Low complexity" evidence="1">
    <location>
        <begin position="125"/>
        <end position="140"/>
    </location>
</feature>
<evidence type="ECO:0000313" key="2">
    <source>
        <dbReference type="EMBL" id="CAE4576652.1"/>
    </source>
</evidence>
<evidence type="ECO:0000256" key="1">
    <source>
        <dbReference type="SAM" id="MobiDB-lite"/>
    </source>
</evidence>
<reference evidence="2" key="1">
    <citation type="submission" date="2021-01" db="EMBL/GenBank/DDBJ databases">
        <authorList>
            <person name="Corre E."/>
            <person name="Pelletier E."/>
            <person name="Niang G."/>
            <person name="Scheremetjew M."/>
            <person name="Finn R."/>
            <person name="Kale V."/>
            <person name="Holt S."/>
            <person name="Cochrane G."/>
            <person name="Meng A."/>
            <person name="Brown T."/>
            <person name="Cohen L."/>
        </authorList>
    </citation>
    <scope>NUCLEOTIDE SEQUENCE</scope>
    <source>
        <strain evidence="2">CCMP3105</strain>
    </source>
</reference>
<sequence>MPSGAGLRPEAPRPALPRICSAHTRPVITASPMGCRCSGPSTGKRPRPGRVASDGDLPTRPAHARAGGLPGNRPRRNMRCLRALDDAEERAEAARDPTSRAAAPFGGPGDAYEGLDPPPAERAAHGSAAAARRPATTSPRMGPERLRQHYGGDVAACATVWLASRTRPRPAMPGPPVVHAPRGDMSGTLAGCFR</sequence>
<name>A0A7S4ULP7_9DINO</name>
<feature type="region of interest" description="Disordered" evidence="1">
    <location>
        <begin position="29"/>
        <end position="140"/>
    </location>
</feature>
<proteinExistence type="predicted"/>
<dbReference type="AlphaFoldDB" id="A0A7S4ULP7"/>
<dbReference type="EMBL" id="HBNR01024277">
    <property type="protein sequence ID" value="CAE4576652.1"/>
    <property type="molecule type" value="Transcribed_RNA"/>
</dbReference>
<gene>
    <name evidence="2" type="ORF">AMON00008_LOCUS16272</name>
</gene>
<organism evidence="2">
    <name type="scientific">Alexandrium monilatum</name>
    <dbReference type="NCBI Taxonomy" id="311494"/>
    <lineage>
        <taxon>Eukaryota</taxon>
        <taxon>Sar</taxon>
        <taxon>Alveolata</taxon>
        <taxon>Dinophyceae</taxon>
        <taxon>Gonyaulacales</taxon>
        <taxon>Pyrocystaceae</taxon>
        <taxon>Alexandrium</taxon>
    </lineage>
</organism>
<accession>A0A7S4ULP7</accession>
<protein>
    <submittedName>
        <fullName evidence="2">Uncharacterized protein</fullName>
    </submittedName>
</protein>